<dbReference type="Pfam" id="PF03413">
    <property type="entry name" value="PepSY"/>
    <property type="match status" value="1"/>
</dbReference>
<organism evidence="2 3">
    <name type="scientific">Eilatimonas milleporae</name>
    <dbReference type="NCBI Taxonomy" id="911205"/>
    <lineage>
        <taxon>Bacteria</taxon>
        <taxon>Pseudomonadati</taxon>
        <taxon>Pseudomonadota</taxon>
        <taxon>Alphaproteobacteria</taxon>
        <taxon>Kordiimonadales</taxon>
        <taxon>Kordiimonadaceae</taxon>
        <taxon>Eilatimonas</taxon>
    </lineage>
</organism>
<gene>
    <name evidence="2" type="ORF">BXY39_0547</name>
</gene>
<dbReference type="AlphaFoldDB" id="A0A3M0CSW3"/>
<dbReference type="EMBL" id="REFR01000009">
    <property type="protein sequence ID" value="RMB12057.1"/>
    <property type="molecule type" value="Genomic_DNA"/>
</dbReference>
<protein>
    <submittedName>
        <fullName evidence="2">Putative membrane protein YkoI</fullName>
    </submittedName>
</protein>
<name>A0A3M0CSW3_9PROT</name>
<evidence type="ECO:0000313" key="2">
    <source>
        <dbReference type="EMBL" id="RMB12057.1"/>
    </source>
</evidence>
<reference evidence="2 3" key="1">
    <citation type="submission" date="2018-10" db="EMBL/GenBank/DDBJ databases">
        <title>Genomic Encyclopedia of Archaeal and Bacterial Type Strains, Phase II (KMG-II): from individual species to whole genera.</title>
        <authorList>
            <person name="Goeker M."/>
        </authorList>
    </citation>
    <scope>NUCLEOTIDE SEQUENCE [LARGE SCALE GENOMIC DNA]</scope>
    <source>
        <strain evidence="2 3">DSM 25217</strain>
    </source>
</reference>
<sequence>MFYEQCGSDWVHKGYGNERQDGIMISIVHIIRAFSHPARALVALLCSSAVSSAETADTADYPQQRDEQDAALRAAREGDILPYPELKKRVERQLAGEIVGQRLMRTNTGWTYEVRVRRKDGRVVYALVDAANGKVMSRK</sequence>
<dbReference type="InterPro" id="IPR025711">
    <property type="entry name" value="PepSY"/>
</dbReference>
<dbReference type="InParanoid" id="A0A3M0CSW3"/>
<evidence type="ECO:0000259" key="1">
    <source>
        <dbReference type="Pfam" id="PF03413"/>
    </source>
</evidence>
<feature type="domain" description="PepSY" evidence="1">
    <location>
        <begin position="85"/>
        <end position="137"/>
    </location>
</feature>
<evidence type="ECO:0000313" key="3">
    <source>
        <dbReference type="Proteomes" id="UP000271227"/>
    </source>
</evidence>
<keyword evidence="3" id="KW-1185">Reference proteome</keyword>
<dbReference type="Proteomes" id="UP000271227">
    <property type="component" value="Unassembled WGS sequence"/>
</dbReference>
<comment type="caution">
    <text evidence="2">The sequence shown here is derived from an EMBL/GenBank/DDBJ whole genome shotgun (WGS) entry which is preliminary data.</text>
</comment>
<accession>A0A3M0CSW3</accession>
<proteinExistence type="predicted"/>